<evidence type="ECO:0000313" key="14">
    <source>
        <dbReference type="Proteomes" id="UP001521116"/>
    </source>
</evidence>
<keyword evidence="5 10" id="KW-0378">Hydrolase</keyword>
<evidence type="ECO:0000256" key="4">
    <source>
        <dbReference type="ARBA" id="ARBA00022729"/>
    </source>
</evidence>
<evidence type="ECO:0000256" key="8">
    <source>
        <dbReference type="ARBA" id="ARBA00036824"/>
    </source>
</evidence>
<feature type="domain" description="Glycoside hydrolase family 5" evidence="12">
    <location>
        <begin position="78"/>
        <end position="316"/>
    </location>
</feature>
<evidence type="ECO:0000256" key="1">
    <source>
        <dbReference type="ARBA" id="ARBA00004613"/>
    </source>
</evidence>
<evidence type="ECO:0000256" key="11">
    <source>
        <dbReference type="SAM" id="SignalP"/>
    </source>
</evidence>
<evidence type="ECO:0000256" key="6">
    <source>
        <dbReference type="ARBA" id="ARBA00023295"/>
    </source>
</evidence>
<keyword evidence="6 10" id="KW-0326">Glycosidase</keyword>
<evidence type="ECO:0000313" key="13">
    <source>
        <dbReference type="EMBL" id="KAL1636925.1"/>
    </source>
</evidence>
<organism evidence="13 14">
    <name type="scientific">Neofusicoccum ribis</name>
    <dbReference type="NCBI Taxonomy" id="45134"/>
    <lineage>
        <taxon>Eukaryota</taxon>
        <taxon>Fungi</taxon>
        <taxon>Dikarya</taxon>
        <taxon>Ascomycota</taxon>
        <taxon>Pezizomycotina</taxon>
        <taxon>Dothideomycetes</taxon>
        <taxon>Dothideomycetes incertae sedis</taxon>
        <taxon>Botryosphaeriales</taxon>
        <taxon>Botryosphaeriaceae</taxon>
        <taxon>Neofusicoccum</taxon>
    </lineage>
</organism>
<dbReference type="Proteomes" id="UP001521116">
    <property type="component" value="Unassembled WGS sequence"/>
</dbReference>
<dbReference type="InterPro" id="IPR001547">
    <property type="entry name" value="Glyco_hydro_5"/>
</dbReference>
<dbReference type="InterPro" id="IPR018087">
    <property type="entry name" value="Glyco_hydro_5_CS"/>
</dbReference>
<dbReference type="PROSITE" id="PS00659">
    <property type="entry name" value="GLYCOSYL_HYDROL_F5"/>
    <property type="match status" value="1"/>
</dbReference>
<dbReference type="PANTHER" id="PTHR31297">
    <property type="entry name" value="GLUCAN ENDO-1,6-BETA-GLUCOSIDASE B"/>
    <property type="match status" value="1"/>
</dbReference>
<evidence type="ECO:0000256" key="9">
    <source>
        <dbReference type="ARBA" id="ARBA00038929"/>
    </source>
</evidence>
<evidence type="ECO:0000256" key="10">
    <source>
        <dbReference type="RuleBase" id="RU361153"/>
    </source>
</evidence>
<dbReference type="PANTHER" id="PTHR31297:SF1">
    <property type="entry name" value="GLUCAN 1,3-BETA-GLUCOSIDASE I_II-RELATED"/>
    <property type="match status" value="1"/>
</dbReference>
<name>A0ABR3TBI0_9PEZI</name>
<dbReference type="SUPFAM" id="SSF51445">
    <property type="entry name" value="(Trans)glycosidases"/>
    <property type="match status" value="1"/>
</dbReference>
<feature type="signal peptide" evidence="11">
    <location>
        <begin position="1"/>
        <end position="18"/>
    </location>
</feature>
<comment type="similarity">
    <text evidence="2 10">Belongs to the glycosyl hydrolase 5 (cellulase A) family.</text>
</comment>
<dbReference type="InterPro" id="IPR017853">
    <property type="entry name" value="GH"/>
</dbReference>
<evidence type="ECO:0000256" key="5">
    <source>
        <dbReference type="ARBA" id="ARBA00022801"/>
    </source>
</evidence>
<dbReference type="EMBL" id="JAJVDC020000005">
    <property type="protein sequence ID" value="KAL1636925.1"/>
    <property type="molecule type" value="Genomic_DNA"/>
</dbReference>
<proteinExistence type="inferred from homology"/>
<keyword evidence="4 11" id="KW-0732">Signal</keyword>
<dbReference type="EC" id="3.2.1.58" evidence="9"/>
<dbReference type="InterPro" id="IPR050386">
    <property type="entry name" value="Glycosyl_hydrolase_5"/>
</dbReference>
<dbReference type="Pfam" id="PF00150">
    <property type="entry name" value="Cellulase"/>
    <property type="match status" value="1"/>
</dbReference>
<evidence type="ECO:0000256" key="2">
    <source>
        <dbReference type="ARBA" id="ARBA00005641"/>
    </source>
</evidence>
<comment type="caution">
    <text evidence="13">The sequence shown here is derived from an EMBL/GenBank/DDBJ whole genome shotgun (WGS) entry which is preliminary data.</text>
</comment>
<comment type="catalytic activity">
    <reaction evidence="8">
        <text>Successive hydrolysis of beta-D-glucose units from the non-reducing ends of (1-&gt;3)-beta-D-glucans, releasing alpha-glucose.</text>
        <dbReference type="EC" id="3.2.1.58"/>
    </reaction>
</comment>
<keyword evidence="14" id="KW-1185">Reference proteome</keyword>
<evidence type="ECO:0000256" key="3">
    <source>
        <dbReference type="ARBA" id="ARBA00022525"/>
    </source>
</evidence>
<accession>A0ABR3TBI0</accession>
<evidence type="ECO:0000256" key="7">
    <source>
        <dbReference type="ARBA" id="ARBA00023316"/>
    </source>
</evidence>
<keyword evidence="3" id="KW-0964">Secreted</keyword>
<dbReference type="Gene3D" id="3.20.20.80">
    <property type="entry name" value="Glycosidases"/>
    <property type="match status" value="1"/>
</dbReference>
<comment type="subcellular location">
    <subcellularLocation>
        <location evidence="1">Secreted</location>
    </subcellularLocation>
</comment>
<protein>
    <recommendedName>
        <fullName evidence="9">glucan 1,3-beta-glucosidase</fullName>
        <ecNumber evidence="9">3.2.1.58</ecNumber>
    </recommendedName>
</protein>
<keyword evidence="7" id="KW-0961">Cell wall biogenesis/degradation</keyword>
<reference evidence="13 14" key="1">
    <citation type="submission" date="2024-02" db="EMBL/GenBank/DDBJ databases">
        <title>De novo assembly and annotation of 12 fungi associated with fruit tree decline syndrome in Ontario, Canada.</title>
        <authorList>
            <person name="Sulman M."/>
            <person name="Ellouze W."/>
            <person name="Ilyukhin E."/>
        </authorList>
    </citation>
    <scope>NUCLEOTIDE SEQUENCE [LARGE SCALE GENOMIC DNA]</scope>
    <source>
        <strain evidence="13 14">M1-105</strain>
    </source>
</reference>
<sequence length="418" mass="46232">MARFILFLLATLFALTQAHPSPTDGALIVQAAASPFLRGVNLGGWLVLEPFLTPEFFAANGAVDQWTFDQQAGSENVLRHHWDTFCTEADIQKLASYGVNAVRIGIGFWAYDNAGTPYHSGADAYLSKAIQWAENAGILVVIELHGAPGSQNGDVNSGHLGEWEWQTGPGNLDRTTNVLKIIAQKYGTKELANTVVAIELVNEPTNTLPNTLQTIKSWMKTAYGAVRAAASNKNLRIVMHDQWVTPKNWLDINAALNGPNPGSFFIDVHQYQIFTEEDRNLDQPGHIKKVCKFATEQLAFAKKNNLPIHVGEFSGNTFICVNPDGSTFADPEGTDKICRAKGCQCETDGGINVNEWSDALTRQVRRYIEDQLYVYEEYAGGWFFWNFKGPGSWGFMAGIEKGFIPKPLTDRHYPNPCA</sequence>
<gene>
    <name evidence="13" type="ORF">SLS56_001022</name>
</gene>
<feature type="chain" id="PRO_5045168477" description="glucan 1,3-beta-glucosidase" evidence="11">
    <location>
        <begin position="19"/>
        <end position="418"/>
    </location>
</feature>
<evidence type="ECO:0000259" key="12">
    <source>
        <dbReference type="Pfam" id="PF00150"/>
    </source>
</evidence>